<dbReference type="EMBL" id="RXOE01000009">
    <property type="protein sequence ID" value="RTQ31496.1"/>
    <property type="molecule type" value="Genomic_DNA"/>
</dbReference>
<keyword evidence="2" id="KW-0347">Helicase</keyword>
<dbReference type="GO" id="GO:0004386">
    <property type="term" value="F:helicase activity"/>
    <property type="evidence" value="ECO:0007669"/>
    <property type="project" value="UniProtKB-KW"/>
</dbReference>
<keyword evidence="2" id="KW-0067">ATP-binding</keyword>
<reference evidence="2 3" key="1">
    <citation type="submission" date="2018-12" db="EMBL/GenBank/DDBJ databases">
        <title>The genome of Variovorax gossypii DSM 100435.</title>
        <authorList>
            <person name="Gao J."/>
            <person name="Sun J."/>
        </authorList>
    </citation>
    <scope>NUCLEOTIDE SEQUENCE [LARGE SCALE GENOMIC DNA]</scope>
    <source>
        <strain evidence="2 3">DSM 100435</strain>
    </source>
</reference>
<comment type="caution">
    <text evidence="2">The sequence shown here is derived from an EMBL/GenBank/DDBJ whole genome shotgun (WGS) entry which is preliminary data.</text>
</comment>
<feature type="signal peptide" evidence="1">
    <location>
        <begin position="1"/>
        <end position="22"/>
    </location>
</feature>
<keyword evidence="3" id="KW-1185">Reference proteome</keyword>
<keyword evidence="1" id="KW-0732">Signal</keyword>
<evidence type="ECO:0000256" key="1">
    <source>
        <dbReference type="SAM" id="SignalP"/>
    </source>
</evidence>
<proteinExistence type="predicted"/>
<name>A0A3S0GSF1_9BURK</name>
<gene>
    <name evidence="2" type="ORF">EJP69_25980</name>
</gene>
<sequence>MKASVLLAAAAVSSLFALSASAEQYQGVLQFRSSASRASVRAEAVVASHGADPYREGASADVAPALPTLAMRADTRAEAVAAARAGNIYADGANADAPRAFTSTLDRATVRAQARATAARGVTEGTL</sequence>
<dbReference type="AlphaFoldDB" id="A0A3S0GSF1"/>
<keyword evidence="2" id="KW-0547">Nucleotide-binding</keyword>
<dbReference type="RefSeq" id="WP_126473144.1">
    <property type="nucleotide sequence ID" value="NZ_RXOE01000009.1"/>
</dbReference>
<dbReference type="Proteomes" id="UP000267418">
    <property type="component" value="Unassembled WGS sequence"/>
</dbReference>
<organism evidence="2 3">
    <name type="scientific">Variovorax gossypii</name>
    <dbReference type="NCBI Taxonomy" id="1679495"/>
    <lineage>
        <taxon>Bacteria</taxon>
        <taxon>Pseudomonadati</taxon>
        <taxon>Pseudomonadota</taxon>
        <taxon>Betaproteobacteria</taxon>
        <taxon>Burkholderiales</taxon>
        <taxon>Comamonadaceae</taxon>
        <taxon>Variovorax</taxon>
    </lineage>
</organism>
<feature type="chain" id="PRO_5018792762" evidence="1">
    <location>
        <begin position="23"/>
        <end position="127"/>
    </location>
</feature>
<keyword evidence="2" id="KW-0378">Hydrolase</keyword>
<evidence type="ECO:0000313" key="2">
    <source>
        <dbReference type="EMBL" id="RTQ31496.1"/>
    </source>
</evidence>
<accession>A0A3S0GSF1</accession>
<protein>
    <submittedName>
        <fullName evidence="2">Helicase SNF2</fullName>
    </submittedName>
</protein>
<evidence type="ECO:0000313" key="3">
    <source>
        <dbReference type="Proteomes" id="UP000267418"/>
    </source>
</evidence>